<evidence type="ECO:0000256" key="5">
    <source>
        <dbReference type="ARBA" id="ARBA00022880"/>
    </source>
</evidence>
<dbReference type="Proteomes" id="UP000002706">
    <property type="component" value="Chromosome"/>
</dbReference>
<reference evidence="7 8" key="1">
    <citation type="journal article" date="2005" name="PLoS Genet.">
        <title>Life in hot carbon monoxide: the complete genome sequence of Carboxydothermus hydrogenoformans Z-2901.</title>
        <authorList>
            <person name="Wu M."/>
            <person name="Ren Q."/>
            <person name="Durkin A.S."/>
            <person name="Daugherty S.C."/>
            <person name="Brinkac L.M."/>
            <person name="Dodson R.J."/>
            <person name="Madupu R."/>
            <person name="Sullivan S.A."/>
            <person name="Kolonay J.F."/>
            <person name="Haft D.H."/>
            <person name="Nelson W.C."/>
            <person name="Tallon L.J."/>
            <person name="Jones K.M."/>
            <person name="Ulrich L.E."/>
            <person name="Gonzalez J.M."/>
            <person name="Zhulin I.B."/>
            <person name="Robb F.T."/>
            <person name="Eisen J.A."/>
        </authorList>
    </citation>
    <scope>NUCLEOTIDE SEQUENCE [LARGE SCALE GENOMIC DNA]</scope>
    <source>
        <strain evidence="8">ATCC BAA-161 / DSM 6008 / Z-2901</strain>
    </source>
</reference>
<evidence type="ECO:0000313" key="7">
    <source>
        <dbReference type="EMBL" id="ABB13997.1"/>
    </source>
</evidence>
<evidence type="ECO:0000256" key="1">
    <source>
        <dbReference type="ARBA" id="ARBA00022490"/>
    </source>
</evidence>
<keyword evidence="6" id="KW-0175">Coiled coil</keyword>
<dbReference type="InParanoid" id="Q3AG09"/>
<sequence length="121" mass="14349">MRYLNNLSTLLSQFEENIKKLLEEYLEIKSYVSQLEEENQKLRQEVIKFYKPLQEEAKKEKKPGPGFQNLARLYQEGFHVCHVHFGEARGDEDCLWCITFIKGRNNERGEGIDEEIRRTAP</sequence>
<name>Q3AG09_CARHZ</name>
<feature type="coiled-coil region" evidence="6">
    <location>
        <begin position="4"/>
        <end position="45"/>
    </location>
</feature>
<evidence type="ECO:0000256" key="3">
    <source>
        <dbReference type="ARBA" id="ARBA00022723"/>
    </source>
</evidence>
<keyword evidence="8" id="KW-1185">Reference proteome</keyword>
<keyword evidence="2" id="KW-0235">DNA replication</keyword>
<accession>Q3AG09</accession>
<dbReference type="STRING" id="246194.CHY_0053"/>
<dbReference type="HOGENOM" id="CLU_157169_0_0_9"/>
<dbReference type="InterPro" id="IPR010377">
    <property type="entry name" value="YabA"/>
</dbReference>
<evidence type="ECO:0000256" key="2">
    <source>
        <dbReference type="ARBA" id="ARBA00022705"/>
    </source>
</evidence>
<evidence type="ECO:0000256" key="4">
    <source>
        <dbReference type="ARBA" id="ARBA00022833"/>
    </source>
</evidence>
<protein>
    <recommendedName>
        <fullName evidence="9">Initiation-control protein YabA</fullName>
    </recommendedName>
</protein>
<organism evidence="7 8">
    <name type="scientific">Carboxydothermus hydrogenoformans (strain ATCC BAA-161 / DSM 6008 / Z-2901)</name>
    <dbReference type="NCBI Taxonomy" id="246194"/>
    <lineage>
        <taxon>Bacteria</taxon>
        <taxon>Bacillati</taxon>
        <taxon>Bacillota</taxon>
        <taxon>Clostridia</taxon>
        <taxon>Thermoanaerobacterales</taxon>
        <taxon>Thermoanaerobacteraceae</taxon>
        <taxon>Carboxydothermus</taxon>
    </lineage>
</organism>
<keyword evidence="3" id="KW-0479">Metal-binding</keyword>
<dbReference type="EMBL" id="CP000141">
    <property type="protein sequence ID" value="ABB13997.1"/>
    <property type="molecule type" value="Genomic_DNA"/>
</dbReference>
<proteinExistence type="predicted"/>
<dbReference type="eggNOG" id="COG4467">
    <property type="taxonomic scope" value="Bacteria"/>
</dbReference>
<dbReference type="GO" id="GO:0008156">
    <property type="term" value="P:negative regulation of DNA replication"/>
    <property type="evidence" value="ECO:0007669"/>
    <property type="project" value="UniProtKB-KW"/>
</dbReference>
<dbReference type="GO" id="GO:0046872">
    <property type="term" value="F:metal ion binding"/>
    <property type="evidence" value="ECO:0007669"/>
    <property type="project" value="UniProtKB-KW"/>
</dbReference>
<dbReference type="Pfam" id="PF06156">
    <property type="entry name" value="YabA"/>
    <property type="match status" value="1"/>
</dbReference>
<dbReference type="OrthoDB" id="2112130at2"/>
<dbReference type="AlphaFoldDB" id="Q3AG09"/>
<evidence type="ECO:0000256" key="6">
    <source>
        <dbReference type="SAM" id="Coils"/>
    </source>
</evidence>
<keyword evidence="1" id="KW-0963">Cytoplasm</keyword>
<gene>
    <name evidence="7" type="ordered locus">CHY_0053</name>
</gene>
<dbReference type="KEGG" id="chy:CHY_0053"/>
<keyword evidence="5" id="KW-0236">DNA replication inhibitor</keyword>
<evidence type="ECO:0008006" key="9">
    <source>
        <dbReference type="Google" id="ProtNLM"/>
    </source>
</evidence>
<evidence type="ECO:0000313" key="8">
    <source>
        <dbReference type="Proteomes" id="UP000002706"/>
    </source>
</evidence>
<keyword evidence="4" id="KW-0862">Zinc</keyword>
<dbReference type="GO" id="GO:0006260">
    <property type="term" value="P:DNA replication"/>
    <property type="evidence" value="ECO:0007669"/>
    <property type="project" value="UniProtKB-KW"/>
</dbReference>